<sequence>MAGHVNIVYEKKVFLLARLARWSYHTYYLIPKSYLISSSKRLVVFMLITLKKESLESSWALFIIVSAPFIASMCDCLSLERQVSALCLCCCPAECFHLMIVGQ</sequence>
<accession>A0AAW2CXC2</accession>
<dbReference type="EMBL" id="JAZDWU010000005">
    <property type="protein sequence ID" value="KAL0002962.1"/>
    <property type="molecule type" value="Genomic_DNA"/>
</dbReference>
<proteinExistence type="predicted"/>
<evidence type="ECO:0000313" key="2">
    <source>
        <dbReference type="Proteomes" id="UP001459277"/>
    </source>
</evidence>
<evidence type="ECO:0000313" key="1">
    <source>
        <dbReference type="EMBL" id="KAL0002962.1"/>
    </source>
</evidence>
<keyword evidence="2" id="KW-1185">Reference proteome</keyword>
<comment type="caution">
    <text evidence="1">The sequence shown here is derived from an EMBL/GenBank/DDBJ whole genome shotgun (WGS) entry which is preliminary data.</text>
</comment>
<gene>
    <name evidence="1" type="ORF">SO802_016743</name>
</gene>
<dbReference type="Proteomes" id="UP001459277">
    <property type="component" value="Unassembled WGS sequence"/>
</dbReference>
<organism evidence="1 2">
    <name type="scientific">Lithocarpus litseifolius</name>
    <dbReference type="NCBI Taxonomy" id="425828"/>
    <lineage>
        <taxon>Eukaryota</taxon>
        <taxon>Viridiplantae</taxon>
        <taxon>Streptophyta</taxon>
        <taxon>Embryophyta</taxon>
        <taxon>Tracheophyta</taxon>
        <taxon>Spermatophyta</taxon>
        <taxon>Magnoliopsida</taxon>
        <taxon>eudicotyledons</taxon>
        <taxon>Gunneridae</taxon>
        <taxon>Pentapetalae</taxon>
        <taxon>rosids</taxon>
        <taxon>fabids</taxon>
        <taxon>Fagales</taxon>
        <taxon>Fagaceae</taxon>
        <taxon>Lithocarpus</taxon>
    </lineage>
</organism>
<protein>
    <submittedName>
        <fullName evidence="1">Uncharacterized protein</fullName>
    </submittedName>
</protein>
<name>A0AAW2CXC2_9ROSI</name>
<dbReference type="AlphaFoldDB" id="A0AAW2CXC2"/>
<reference evidence="1 2" key="1">
    <citation type="submission" date="2024-01" db="EMBL/GenBank/DDBJ databases">
        <title>A telomere-to-telomere, gap-free genome of sweet tea (Lithocarpus litseifolius).</title>
        <authorList>
            <person name="Zhou J."/>
        </authorList>
    </citation>
    <scope>NUCLEOTIDE SEQUENCE [LARGE SCALE GENOMIC DNA]</scope>
    <source>
        <strain evidence="1">Zhou-2022a</strain>
        <tissue evidence="1">Leaf</tissue>
    </source>
</reference>